<organism evidence="2 3">
    <name type="scientific">Diplodia seriata</name>
    <dbReference type="NCBI Taxonomy" id="420778"/>
    <lineage>
        <taxon>Eukaryota</taxon>
        <taxon>Fungi</taxon>
        <taxon>Dikarya</taxon>
        <taxon>Ascomycota</taxon>
        <taxon>Pezizomycotina</taxon>
        <taxon>Dothideomycetes</taxon>
        <taxon>Dothideomycetes incertae sedis</taxon>
        <taxon>Botryosphaeriales</taxon>
        <taxon>Botryosphaeriaceae</taxon>
        <taxon>Diplodia</taxon>
    </lineage>
</organism>
<dbReference type="AlphaFoldDB" id="A0A0G2GRU1"/>
<proteinExistence type="predicted"/>
<keyword evidence="1" id="KW-0472">Membrane</keyword>
<gene>
    <name evidence="2" type="ORF">UCDDS831_g01558</name>
</gene>
<dbReference type="EMBL" id="LAQI01000033">
    <property type="protein sequence ID" value="KKY26048.1"/>
    <property type="molecule type" value="Genomic_DNA"/>
</dbReference>
<evidence type="ECO:0000313" key="3">
    <source>
        <dbReference type="Proteomes" id="UP000034182"/>
    </source>
</evidence>
<reference evidence="2 3" key="2">
    <citation type="submission" date="2015-05" db="EMBL/GenBank/DDBJ databases">
        <title>Distinctive expansion of gene families associated with plant cell wall degradation and secondary metabolism in the genomes of grapevine trunk pathogens.</title>
        <authorList>
            <person name="Lawrence D.P."/>
            <person name="Travadon R."/>
            <person name="Rolshausen P.E."/>
            <person name="Baumgartner K."/>
        </authorList>
    </citation>
    <scope>NUCLEOTIDE SEQUENCE [LARGE SCALE GENOMIC DNA]</scope>
    <source>
        <strain evidence="2">DS831</strain>
    </source>
</reference>
<feature type="transmembrane region" description="Helical" evidence="1">
    <location>
        <begin position="33"/>
        <end position="52"/>
    </location>
</feature>
<keyword evidence="1" id="KW-1133">Transmembrane helix</keyword>
<evidence type="ECO:0000313" key="2">
    <source>
        <dbReference type="EMBL" id="KKY26048.1"/>
    </source>
</evidence>
<keyword evidence="1" id="KW-0812">Transmembrane</keyword>
<reference evidence="2 3" key="1">
    <citation type="submission" date="2015-03" db="EMBL/GenBank/DDBJ databases">
        <authorList>
            <person name="Morales-Cruz A."/>
            <person name="Amrine K.C."/>
            <person name="Cantu D."/>
        </authorList>
    </citation>
    <scope>NUCLEOTIDE SEQUENCE [LARGE SCALE GENOMIC DNA]</scope>
    <source>
        <strain evidence="2">DS831</strain>
    </source>
</reference>
<evidence type="ECO:0000256" key="1">
    <source>
        <dbReference type="SAM" id="Phobius"/>
    </source>
</evidence>
<name>A0A0G2GRU1_9PEZI</name>
<accession>A0A0G2GRU1</accession>
<sequence length="76" mass="8810">MYMFLLFLGLLPTLIAFFGSIASLVQMLRRRTWYLWPVVVAGPLTAWGLVYLQSVQVGMDPWVRDRVKFPSISFIE</sequence>
<protein>
    <submittedName>
        <fullName evidence="2">Uncharacterized protein</fullName>
    </submittedName>
</protein>
<dbReference type="Proteomes" id="UP000034182">
    <property type="component" value="Unassembled WGS sequence"/>
</dbReference>
<comment type="caution">
    <text evidence="2">The sequence shown here is derived from an EMBL/GenBank/DDBJ whole genome shotgun (WGS) entry which is preliminary data.</text>
</comment>